<proteinExistence type="predicted"/>
<dbReference type="Proteomes" id="UP000076482">
    <property type="component" value="Unassembled WGS sequence"/>
</dbReference>
<comment type="caution">
    <text evidence="2">The sequence shown here is derived from an EMBL/GenBank/DDBJ whole genome shotgun (WGS) entry which is preliminary data.</text>
</comment>
<name>A0A164LCW4_BACCE</name>
<gene>
    <name evidence="2" type="ORF">B4088_5425</name>
</gene>
<reference evidence="2 3" key="1">
    <citation type="submission" date="2015-09" db="EMBL/GenBank/DDBJ databases">
        <title>Bacillus cereus food isolates.</title>
        <authorList>
            <person name="Boekhorst J."/>
        </authorList>
    </citation>
    <scope>NUCLEOTIDE SEQUENCE [LARGE SCALE GENOMIC DNA]</scope>
    <source>
        <strain evidence="2 3">B4088</strain>
    </source>
</reference>
<dbReference type="EMBL" id="LJKE01000104">
    <property type="protein sequence ID" value="KZD55680.1"/>
    <property type="molecule type" value="Genomic_DNA"/>
</dbReference>
<evidence type="ECO:0000256" key="1">
    <source>
        <dbReference type="SAM" id="MobiDB-lite"/>
    </source>
</evidence>
<dbReference type="PROSITE" id="PS51257">
    <property type="entry name" value="PROKAR_LIPOPROTEIN"/>
    <property type="match status" value="1"/>
</dbReference>
<evidence type="ECO:0000313" key="2">
    <source>
        <dbReference type="EMBL" id="KZD55680.1"/>
    </source>
</evidence>
<organism evidence="2 3">
    <name type="scientific">Bacillus cereus</name>
    <dbReference type="NCBI Taxonomy" id="1396"/>
    <lineage>
        <taxon>Bacteria</taxon>
        <taxon>Bacillati</taxon>
        <taxon>Bacillota</taxon>
        <taxon>Bacilli</taxon>
        <taxon>Bacillales</taxon>
        <taxon>Bacillaceae</taxon>
        <taxon>Bacillus</taxon>
        <taxon>Bacillus cereus group</taxon>
    </lineage>
</organism>
<protein>
    <recommendedName>
        <fullName evidence="4">Lipoprotein</fullName>
    </recommendedName>
</protein>
<feature type="region of interest" description="Disordered" evidence="1">
    <location>
        <begin position="183"/>
        <end position="224"/>
    </location>
</feature>
<feature type="compositionally biased region" description="Basic and acidic residues" evidence="1">
    <location>
        <begin position="183"/>
        <end position="219"/>
    </location>
</feature>
<dbReference type="PATRIC" id="fig|1396.535.peg.5992"/>
<evidence type="ECO:0000313" key="3">
    <source>
        <dbReference type="Proteomes" id="UP000076482"/>
    </source>
</evidence>
<evidence type="ECO:0008006" key="4">
    <source>
        <dbReference type="Google" id="ProtNLM"/>
    </source>
</evidence>
<sequence>MVKKVMATVLGVLIVASGCSSKVYDEQVDSGKKAIENGEYAAAVNSFEKAAKEKSTDEIQKYIGLANDMQDSASALKDEKYEVAIANAEKVTKEKLDDKIYKSAKEQADKIIKTAKTSQEKMDSAKAEIQSGKDFLAQQKYDEAYQIFKTVAERNEPQQLVKEATTLMNDAVTAKKQYEDEQEKVRKEKAEQEQAALEKKKVEQEKAQQKAKEETKKQQDTVADTSTITASKAEDLVRTQYNLPISLYVKYDHDDENGNYVIRVFENHPDHIATVGWYVVNPKTKKVNKMQL</sequence>
<accession>A0A164LCW4</accession>
<dbReference type="AlphaFoldDB" id="A0A164LCW4"/>